<evidence type="ECO:0000256" key="3">
    <source>
        <dbReference type="ARBA" id="ARBA00022692"/>
    </source>
</evidence>
<evidence type="ECO:0000259" key="7">
    <source>
        <dbReference type="Pfam" id="PF06271"/>
    </source>
</evidence>
<evidence type="ECO:0000256" key="5">
    <source>
        <dbReference type="ARBA" id="ARBA00023136"/>
    </source>
</evidence>
<sequence length="170" mass="19506">MEYALRELEIPDHLLASSGQRFANYIVDYIAENAMNFGIIIILGYFMDTISASSDGFFFWRSTSLLQVFIGLFWSLTYYTMFELLTGRTLGKFVTGTIVVSKTAQKPTALQILGRSLSRLIPLDAFSFLFMSAGWHDRIPKTRVVRKSDYEQYIRQVDELDEIGKNQESL</sequence>
<proteinExistence type="predicted"/>
<keyword evidence="4 6" id="KW-1133">Transmembrane helix</keyword>
<reference evidence="8 9" key="1">
    <citation type="submission" date="2020-07" db="EMBL/GenBank/DDBJ databases">
        <authorList>
            <person name="Sun Q."/>
        </authorList>
    </citation>
    <scope>NUCLEOTIDE SEQUENCE [LARGE SCALE GENOMIC DNA]</scope>
    <source>
        <strain evidence="8 9">MAH-1</strain>
    </source>
</reference>
<keyword evidence="3 6" id="KW-0812">Transmembrane</keyword>
<comment type="caution">
    <text evidence="8">The sequence shown here is derived from an EMBL/GenBank/DDBJ whole genome shotgun (WGS) entry which is preliminary data.</text>
</comment>
<evidence type="ECO:0000256" key="1">
    <source>
        <dbReference type="ARBA" id="ARBA00004651"/>
    </source>
</evidence>
<evidence type="ECO:0000313" key="9">
    <source>
        <dbReference type="Proteomes" id="UP000535020"/>
    </source>
</evidence>
<dbReference type="AlphaFoldDB" id="A0A7Y8Y3B0"/>
<keyword evidence="9" id="KW-1185">Reference proteome</keyword>
<organism evidence="8 9">
    <name type="scientific">Flavobacterium agri</name>
    <dbReference type="NCBI Taxonomy" id="2743471"/>
    <lineage>
        <taxon>Bacteria</taxon>
        <taxon>Pseudomonadati</taxon>
        <taxon>Bacteroidota</taxon>
        <taxon>Flavobacteriia</taxon>
        <taxon>Flavobacteriales</taxon>
        <taxon>Flavobacteriaceae</taxon>
        <taxon>Flavobacterium</taxon>
    </lineage>
</organism>
<dbReference type="Proteomes" id="UP000535020">
    <property type="component" value="Unassembled WGS sequence"/>
</dbReference>
<keyword evidence="5 6" id="KW-0472">Membrane</keyword>
<evidence type="ECO:0000313" key="8">
    <source>
        <dbReference type="EMBL" id="NYA71575.1"/>
    </source>
</evidence>
<dbReference type="PANTHER" id="PTHR36115:SF4">
    <property type="entry name" value="MEMBRANE PROTEIN"/>
    <property type="match status" value="1"/>
</dbReference>
<accession>A0A7Y8Y3B0</accession>
<name>A0A7Y8Y3B0_9FLAO</name>
<dbReference type="InterPro" id="IPR051791">
    <property type="entry name" value="Pra-immunoreactive"/>
</dbReference>
<feature type="transmembrane region" description="Helical" evidence="6">
    <location>
        <begin position="58"/>
        <end position="79"/>
    </location>
</feature>
<gene>
    <name evidence="8" type="ORF">HZF10_11625</name>
</gene>
<dbReference type="GO" id="GO:0005886">
    <property type="term" value="C:plasma membrane"/>
    <property type="evidence" value="ECO:0007669"/>
    <property type="project" value="UniProtKB-SubCell"/>
</dbReference>
<feature type="domain" description="RDD" evidence="7">
    <location>
        <begin position="16"/>
        <end position="134"/>
    </location>
</feature>
<protein>
    <submittedName>
        <fullName evidence="8">RDD family protein</fullName>
    </submittedName>
</protein>
<dbReference type="PANTHER" id="PTHR36115">
    <property type="entry name" value="PROLINE-RICH ANTIGEN HOMOLOG-RELATED"/>
    <property type="match status" value="1"/>
</dbReference>
<dbReference type="InterPro" id="IPR010432">
    <property type="entry name" value="RDD"/>
</dbReference>
<dbReference type="EMBL" id="JACBJI010000004">
    <property type="protein sequence ID" value="NYA71575.1"/>
    <property type="molecule type" value="Genomic_DNA"/>
</dbReference>
<evidence type="ECO:0000256" key="4">
    <source>
        <dbReference type="ARBA" id="ARBA00022989"/>
    </source>
</evidence>
<dbReference type="Pfam" id="PF06271">
    <property type="entry name" value="RDD"/>
    <property type="match status" value="1"/>
</dbReference>
<feature type="transmembrane region" description="Helical" evidence="6">
    <location>
        <begin position="26"/>
        <end position="46"/>
    </location>
</feature>
<comment type="subcellular location">
    <subcellularLocation>
        <location evidence="1">Cell membrane</location>
        <topology evidence="1">Multi-pass membrane protein</topology>
    </subcellularLocation>
</comment>
<dbReference type="RefSeq" id="WP_176006371.1">
    <property type="nucleotide sequence ID" value="NZ_JABWMI010000011.1"/>
</dbReference>
<keyword evidence="2" id="KW-1003">Cell membrane</keyword>
<evidence type="ECO:0000256" key="2">
    <source>
        <dbReference type="ARBA" id="ARBA00022475"/>
    </source>
</evidence>
<evidence type="ECO:0000256" key="6">
    <source>
        <dbReference type="SAM" id="Phobius"/>
    </source>
</evidence>